<keyword evidence="3" id="KW-1185">Reference proteome</keyword>
<evidence type="ECO:0000313" key="2">
    <source>
        <dbReference type="EMBL" id="GAC84662.1"/>
    </source>
</evidence>
<comment type="caution">
    <text evidence="2">The sequence shown here is derived from an EMBL/GenBank/DDBJ whole genome shotgun (WGS) entry which is preliminary data.</text>
</comment>
<organism evidence="2 3">
    <name type="scientific">Gordonia paraffinivorans NBRC 108238</name>
    <dbReference type="NCBI Taxonomy" id="1223543"/>
    <lineage>
        <taxon>Bacteria</taxon>
        <taxon>Bacillati</taxon>
        <taxon>Actinomycetota</taxon>
        <taxon>Actinomycetes</taxon>
        <taxon>Mycobacteriales</taxon>
        <taxon>Gordoniaceae</taxon>
        <taxon>Gordonia</taxon>
    </lineage>
</organism>
<accession>A0ABQ0IM73</accession>
<dbReference type="Proteomes" id="UP000035021">
    <property type="component" value="Unassembled WGS sequence"/>
</dbReference>
<reference evidence="2 3" key="1">
    <citation type="submission" date="2013-02" db="EMBL/GenBank/DDBJ databases">
        <title>Whole genome shotgun sequence of Gordonia paraffinivorans NBRC 108238.</title>
        <authorList>
            <person name="Isaki-Nakamura S."/>
            <person name="Hosoyama A."/>
            <person name="Tsuchikane K."/>
            <person name="Ando Y."/>
            <person name="Baba S."/>
            <person name="Ohji S."/>
            <person name="Hamada M."/>
            <person name="Tamura T."/>
            <person name="Yamazoe A."/>
            <person name="Yamazaki S."/>
            <person name="Fujita N."/>
        </authorList>
    </citation>
    <scope>NUCLEOTIDE SEQUENCE [LARGE SCALE GENOMIC DNA]</scope>
    <source>
        <strain evidence="2 3">NBRC 108238</strain>
    </source>
</reference>
<protein>
    <submittedName>
        <fullName evidence="2">Uncharacterized protein</fullName>
    </submittedName>
</protein>
<evidence type="ECO:0000313" key="3">
    <source>
        <dbReference type="Proteomes" id="UP000035021"/>
    </source>
</evidence>
<feature type="region of interest" description="Disordered" evidence="1">
    <location>
        <begin position="25"/>
        <end position="51"/>
    </location>
</feature>
<sequence>MACVTSTQRVIKLIHPAWALKPAAGNRSAPLLKRPAGAADLRLRPPPASEG</sequence>
<gene>
    <name evidence="2" type="ORF">GP2_024_00890</name>
</gene>
<proteinExistence type="predicted"/>
<evidence type="ECO:0000256" key="1">
    <source>
        <dbReference type="SAM" id="MobiDB-lite"/>
    </source>
</evidence>
<dbReference type="EMBL" id="BAOQ01000024">
    <property type="protein sequence ID" value="GAC84662.1"/>
    <property type="molecule type" value="Genomic_DNA"/>
</dbReference>
<name>A0ABQ0IM73_9ACTN</name>